<gene>
    <name evidence="1" type="ORF">RhiirA4_488529</name>
</gene>
<reference evidence="1 2" key="1">
    <citation type="submission" date="2015-10" db="EMBL/GenBank/DDBJ databases">
        <title>Genome analyses suggest a sexual origin of heterokaryosis in a supposedly ancient asexual fungus.</title>
        <authorList>
            <person name="Ropars J."/>
            <person name="Sedzielewska K."/>
            <person name="Noel J."/>
            <person name="Charron P."/>
            <person name="Farinelli L."/>
            <person name="Marton T."/>
            <person name="Kruger M."/>
            <person name="Pelin A."/>
            <person name="Brachmann A."/>
            <person name="Corradi N."/>
        </authorList>
    </citation>
    <scope>NUCLEOTIDE SEQUENCE [LARGE SCALE GENOMIC DNA]</scope>
    <source>
        <strain evidence="1 2">A4</strain>
    </source>
</reference>
<evidence type="ECO:0000313" key="2">
    <source>
        <dbReference type="Proteomes" id="UP000234323"/>
    </source>
</evidence>
<name>A0A2I1HTT1_9GLOM</name>
<protein>
    <submittedName>
        <fullName evidence="1">Uncharacterized protein</fullName>
    </submittedName>
</protein>
<dbReference type="VEuPathDB" id="FungiDB:FUN_010954"/>
<sequence length="132" mass="15908">MSDIYEVLEAIKERHEREKHEEGKEEFQIDPSCLICYKVKEDSESEWFRKFWKIFQKVILAAKSYNKNTIEKLLEYIVLMRKDKDDIYIFNRKKRVKELEKIKGKGEKLLDVIVVSIRYGNEPDYKKIGIIS</sequence>
<organism evidence="1 2">
    <name type="scientific">Rhizophagus irregularis</name>
    <dbReference type="NCBI Taxonomy" id="588596"/>
    <lineage>
        <taxon>Eukaryota</taxon>
        <taxon>Fungi</taxon>
        <taxon>Fungi incertae sedis</taxon>
        <taxon>Mucoromycota</taxon>
        <taxon>Glomeromycotina</taxon>
        <taxon>Glomeromycetes</taxon>
        <taxon>Glomerales</taxon>
        <taxon>Glomeraceae</taxon>
        <taxon>Rhizophagus</taxon>
    </lineage>
</organism>
<evidence type="ECO:0000313" key="1">
    <source>
        <dbReference type="EMBL" id="PKY62290.1"/>
    </source>
</evidence>
<feature type="non-terminal residue" evidence="1">
    <location>
        <position position="132"/>
    </location>
</feature>
<dbReference type="EMBL" id="LLXI01006821">
    <property type="protein sequence ID" value="PKY62290.1"/>
    <property type="molecule type" value="Genomic_DNA"/>
</dbReference>
<comment type="caution">
    <text evidence="1">The sequence shown here is derived from an EMBL/GenBank/DDBJ whole genome shotgun (WGS) entry which is preliminary data.</text>
</comment>
<proteinExistence type="predicted"/>
<accession>A0A2I1HTT1</accession>
<keyword evidence="2" id="KW-1185">Reference proteome</keyword>
<dbReference type="AlphaFoldDB" id="A0A2I1HTT1"/>
<dbReference type="Proteomes" id="UP000234323">
    <property type="component" value="Unassembled WGS sequence"/>
</dbReference>